<evidence type="ECO:0000256" key="5">
    <source>
        <dbReference type="ARBA" id="ARBA00022840"/>
    </source>
</evidence>
<dbReference type="GO" id="GO:0005524">
    <property type="term" value="F:ATP binding"/>
    <property type="evidence" value="ECO:0007669"/>
    <property type="project" value="UniProtKB-KW"/>
</dbReference>
<dbReference type="AlphaFoldDB" id="A0A0G0BE25"/>
<name>A0A0G0BE25_9BACT</name>
<dbReference type="GO" id="GO:0004356">
    <property type="term" value="F:glutamine synthetase activity"/>
    <property type="evidence" value="ECO:0007669"/>
    <property type="project" value="UniProtKB-EC"/>
</dbReference>
<dbReference type="InterPro" id="IPR027302">
    <property type="entry name" value="Gln_synth_N_conserv_site"/>
</dbReference>
<dbReference type="PROSITE" id="PS51987">
    <property type="entry name" value="GS_CATALYTIC"/>
    <property type="match status" value="1"/>
</dbReference>
<evidence type="ECO:0000313" key="12">
    <source>
        <dbReference type="Proteomes" id="UP000034127"/>
    </source>
</evidence>
<feature type="domain" description="GS catalytic" evidence="10">
    <location>
        <begin position="142"/>
        <end position="480"/>
    </location>
</feature>
<comment type="cofactor">
    <cofactor evidence="1">
        <name>Mg(2+)</name>
        <dbReference type="ChEBI" id="CHEBI:18420"/>
    </cofactor>
</comment>
<evidence type="ECO:0000259" key="10">
    <source>
        <dbReference type="PROSITE" id="PS51987"/>
    </source>
</evidence>
<comment type="caution">
    <text evidence="11">The sequence shown here is derived from an EMBL/GenBank/DDBJ whole genome shotgun (WGS) entry which is preliminary data.</text>
</comment>
<evidence type="ECO:0000256" key="2">
    <source>
        <dbReference type="ARBA" id="ARBA00009897"/>
    </source>
</evidence>
<comment type="similarity">
    <text evidence="2 7 8">Belongs to the glutamine synthetase family.</text>
</comment>
<dbReference type="Gene3D" id="3.30.590.10">
    <property type="entry name" value="Glutamine synthetase/guanido kinase, catalytic domain"/>
    <property type="match status" value="1"/>
</dbReference>
<proteinExistence type="inferred from homology"/>
<dbReference type="SMART" id="SM01230">
    <property type="entry name" value="Gln-synt_C"/>
    <property type="match status" value="1"/>
</dbReference>
<evidence type="ECO:0000256" key="3">
    <source>
        <dbReference type="ARBA" id="ARBA00022598"/>
    </source>
</evidence>
<evidence type="ECO:0000256" key="6">
    <source>
        <dbReference type="ARBA" id="ARBA00022842"/>
    </source>
</evidence>
<evidence type="ECO:0000256" key="7">
    <source>
        <dbReference type="PROSITE-ProRule" id="PRU01331"/>
    </source>
</evidence>
<evidence type="ECO:0000313" key="11">
    <source>
        <dbReference type="EMBL" id="KKP67713.1"/>
    </source>
</evidence>
<dbReference type="InterPro" id="IPR036651">
    <property type="entry name" value="Gln_synt_N_sf"/>
</dbReference>
<reference evidence="11 12" key="1">
    <citation type="journal article" date="2015" name="Nature">
        <title>rRNA introns, odd ribosomes, and small enigmatic genomes across a large radiation of phyla.</title>
        <authorList>
            <person name="Brown C.T."/>
            <person name="Hug L.A."/>
            <person name="Thomas B.C."/>
            <person name="Sharon I."/>
            <person name="Castelle C.J."/>
            <person name="Singh A."/>
            <person name="Wilkins M.J."/>
            <person name="Williams K.H."/>
            <person name="Banfield J.F."/>
        </authorList>
    </citation>
    <scope>NUCLEOTIDE SEQUENCE [LARGE SCALE GENOMIC DNA]</scope>
</reference>
<keyword evidence="5 9" id="KW-0067">ATP-binding</keyword>
<dbReference type="InterPro" id="IPR014746">
    <property type="entry name" value="Gln_synth/guanido_kin_cat_dom"/>
</dbReference>
<keyword evidence="3 9" id="KW-0436">Ligase</keyword>
<dbReference type="EMBL" id="LBPX01000010">
    <property type="protein sequence ID" value="KKP67713.1"/>
    <property type="molecule type" value="Genomic_DNA"/>
</dbReference>
<comment type="catalytic activity">
    <reaction evidence="9">
        <text>L-glutamate + NH4(+) + ATP = L-glutamine + ADP + phosphate + H(+)</text>
        <dbReference type="Rhea" id="RHEA:16169"/>
        <dbReference type="ChEBI" id="CHEBI:15378"/>
        <dbReference type="ChEBI" id="CHEBI:28938"/>
        <dbReference type="ChEBI" id="CHEBI:29985"/>
        <dbReference type="ChEBI" id="CHEBI:30616"/>
        <dbReference type="ChEBI" id="CHEBI:43474"/>
        <dbReference type="ChEBI" id="CHEBI:58359"/>
        <dbReference type="ChEBI" id="CHEBI:456216"/>
        <dbReference type="EC" id="6.3.1.2"/>
    </reaction>
</comment>
<sequence length="480" mass="55279">MDNNPISLRNFLQIPYDRLEELNLESKKKRAARIPDLVLKKFYLEYLKKEKLLKAVTIGFSDLEGRFHMLDYDKKFFLDSYENLTFDGSSIRGFSRQAESDLSLKIDWGAFWWLPSDVFGPGKVLMMGEVYGQDGKGYEMDTRGILKGYVNKLYREKDYTIYAANEVEGFLLKGEDAEKNFNEKIGFEIASYGGYYHSLPNDILKIFIDRTAEVQRAMGFENEKDHPEVAPSQFELNYTYSDILNAADQIQIYKLVARQIARNMGLTATFLPKPIMGVNGSGMHTNISIFKGGKNLFFDRNNKAKLSKLAWDMVYRILYSASDMCLILNSSVNAYRRLDPHFEAPNEIKVSETDRGSMIRIPLFNEKSARIEVRSVGPDANPYLMMLTLIKCGLEGQAEKKDRNKRPRVRYLPGDIQTAISSFKQSNIMTKIFGESFKKKYLDLKQNAADRSPQSLGIKVKNGEVLYHHEVYNQMIWNDF</sequence>
<dbReference type="InterPro" id="IPR008146">
    <property type="entry name" value="Gln_synth_cat_dom"/>
</dbReference>
<dbReference type="SUPFAM" id="SSF55931">
    <property type="entry name" value="Glutamine synthetase/guanido kinase"/>
    <property type="match status" value="1"/>
</dbReference>
<dbReference type="PROSITE" id="PS00180">
    <property type="entry name" value="GLNA_1"/>
    <property type="match status" value="1"/>
</dbReference>
<dbReference type="PANTHER" id="PTHR43785:SF12">
    <property type="entry name" value="TYPE-1 GLUTAMINE SYNTHETASE 2"/>
    <property type="match status" value="1"/>
</dbReference>
<evidence type="ECO:0000256" key="8">
    <source>
        <dbReference type="RuleBase" id="RU000384"/>
    </source>
</evidence>
<dbReference type="Proteomes" id="UP000034127">
    <property type="component" value="Unassembled WGS sequence"/>
</dbReference>
<keyword evidence="6" id="KW-0460">Magnesium</keyword>
<dbReference type="PATRIC" id="fig|1618485.3.peg.318"/>
<dbReference type="PROSITE" id="PS00181">
    <property type="entry name" value="GLNA_ATP"/>
    <property type="match status" value="1"/>
</dbReference>
<evidence type="ECO:0000256" key="4">
    <source>
        <dbReference type="ARBA" id="ARBA00022741"/>
    </source>
</evidence>
<dbReference type="InterPro" id="IPR008147">
    <property type="entry name" value="Gln_synt_N"/>
</dbReference>
<protein>
    <recommendedName>
        <fullName evidence="9">Glutamine synthetase</fullName>
        <ecNumber evidence="9">6.3.1.2</ecNumber>
    </recommendedName>
</protein>
<keyword evidence="4 9" id="KW-0547">Nucleotide-binding</keyword>
<dbReference type="Gene3D" id="3.10.20.70">
    <property type="entry name" value="Glutamine synthetase, N-terminal domain"/>
    <property type="match status" value="1"/>
</dbReference>
<dbReference type="PANTHER" id="PTHR43785">
    <property type="entry name" value="GAMMA-GLUTAMYLPUTRESCINE SYNTHETASE"/>
    <property type="match status" value="1"/>
</dbReference>
<dbReference type="InterPro" id="IPR027303">
    <property type="entry name" value="Gln_synth_gly_rich_site"/>
</dbReference>
<dbReference type="Pfam" id="PF00120">
    <property type="entry name" value="Gln-synt_C"/>
    <property type="match status" value="1"/>
</dbReference>
<dbReference type="SUPFAM" id="SSF54368">
    <property type="entry name" value="Glutamine synthetase, N-terminal domain"/>
    <property type="match status" value="1"/>
</dbReference>
<gene>
    <name evidence="11" type="ORF">UR63_C0010G0034</name>
</gene>
<dbReference type="Pfam" id="PF03951">
    <property type="entry name" value="Gln-synt_N"/>
    <property type="match status" value="1"/>
</dbReference>
<accession>A0A0G0BE25</accession>
<dbReference type="GO" id="GO:0006542">
    <property type="term" value="P:glutamine biosynthetic process"/>
    <property type="evidence" value="ECO:0007669"/>
    <property type="project" value="InterPro"/>
</dbReference>
<evidence type="ECO:0000256" key="1">
    <source>
        <dbReference type="ARBA" id="ARBA00001946"/>
    </source>
</evidence>
<evidence type="ECO:0000256" key="9">
    <source>
        <dbReference type="RuleBase" id="RU004356"/>
    </source>
</evidence>
<dbReference type="EC" id="6.3.1.2" evidence="9"/>
<organism evidence="11 12">
    <name type="scientific">Candidatus Roizmanbacteria bacterium GW2011_GWC2_35_12</name>
    <dbReference type="NCBI Taxonomy" id="1618485"/>
    <lineage>
        <taxon>Bacteria</taxon>
        <taxon>Candidatus Roizmaniibacteriota</taxon>
    </lineage>
</organism>